<dbReference type="RefSeq" id="WP_117327714.1">
    <property type="nucleotide sequence ID" value="NZ_QVTE01000046.1"/>
</dbReference>
<name>A0A372LKD7_9BACI</name>
<keyword evidence="2" id="KW-1185">Reference proteome</keyword>
<evidence type="ECO:0000313" key="2">
    <source>
        <dbReference type="Proteomes" id="UP000264541"/>
    </source>
</evidence>
<protein>
    <submittedName>
        <fullName evidence="1">Uncharacterized protein</fullName>
    </submittedName>
</protein>
<comment type="caution">
    <text evidence="1">The sequence shown here is derived from an EMBL/GenBank/DDBJ whole genome shotgun (WGS) entry which is preliminary data.</text>
</comment>
<accession>A0A372LKD7</accession>
<dbReference type="AlphaFoldDB" id="A0A372LKD7"/>
<dbReference type="EMBL" id="QVTE01000046">
    <property type="protein sequence ID" value="RFU67107.1"/>
    <property type="molecule type" value="Genomic_DNA"/>
</dbReference>
<dbReference type="OrthoDB" id="2872249at2"/>
<proteinExistence type="predicted"/>
<evidence type="ECO:0000313" key="1">
    <source>
        <dbReference type="EMBL" id="RFU67107.1"/>
    </source>
</evidence>
<organism evidence="1 2">
    <name type="scientific">Peribacillus saganii</name>
    <dbReference type="NCBI Taxonomy" id="2303992"/>
    <lineage>
        <taxon>Bacteria</taxon>
        <taxon>Bacillati</taxon>
        <taxon>Bacillota</taxon>
        <taxon>Bacilli</taxon>
        <taxon>Bacillales</taxon>
        <taxon>Bacillaceae</taxon>
        <taxon>Peribacillus</taxon>
    </lineage>
</organism>
<gene>
    <name evidence="1" type="ORF">D0469_15915</name>
</gene>
<dbReference type="Proteomes" id="UP000264541">
    <property type="component" value="Unassembled WGS sequence"/>
</dbReference>
<reference evidence="1 2" key="1">
    <citation type="submission" date="2018-08" db="EMBL/GenBank/DDBJ databases">
        <title>Bacillus chawlae sp. nov., Bacillus glennii sp. nov., and Bacillus saganii sp. nov. Isolated from the Vehicle Assembly Building at Kennedy Space Center where the Viking Spacecraft were Assembled.</title>
        <authorList>
            <person name="Seuylemezian A."/>
            <person name="Vaishampayan P."/>
        </authorList>
    </citation>
    <scope>NUCLEOTIDE SEQUENCE [LARGE SCALE GENOMIC DNA]</scope>
    <source>
        <strain evidence="1 2">V47-23a</strain>
    </source>
</reference>
<sequence length="140" mass="15768">MGSTYATETRFIIVHEAVPANSGTTFMPTTFFDALQQVKPQCAKKNNVEHYRTYPMKDISTISIDHSGNDNMRIKFESEKDKIMISEERTEYGHNNPAKLVRALEYIMIKHHGTLSFFTSAPAGTSVKAKAKRPLQKSGL</sequence>